<evidence type="ECO:0000256" key="1">
    <source>
        <dbReference type="SAM" id="MobiDB-lite"/>
    </source>
</evidence>
<feature type="compositionally biased region" description="Polar residues" evidence="1">
    <location>
        <begin position="84"/>
        <end position="106"/>
    </location>
</feature>
<dbReference type="EMBL" id="MU853779">
    <property type="protein sequence ID" value="KAK3941867.1"/>
    <property type="molecule type" value="Genomic_DNA"/>
</dbReference>
<evidence type="ECO:0000313" key="2">
    <source>
        <dbReference type="EMBL" id="KAK3941867.1"/>
    </source>
</evidence>
<evidence type="ECO:0000313" key="3">
    <source>
        <dbReference type="Proteomes" id="UP001303473"/>
    </source>
</evidence>
<gene>
    <name evidence="2" type="ORF">QBC46DRAFT_381642</name>
</gene>
<comment type="caution">
    <text evidence="2">The sequence shown here is derived from an EMBL/GenBank/DDBJ whole genome shotgun (WGS) entry which is preliminary data.</text>
</comment>
<feature type="compositionally biased region" description="Polar residues" evidence="1">
    <location>
        <begin position="43"/>
        <end position="63"/>
    </location>
</feature>
<organism evidence="2 3">
    <name type="scientific">Diplogelasinospora grovesii</name>
    <dbReference type="NCBI Taxonomy" id="303347"/>
    <lineage>
        <taxon>Eukaryota</taxon>
        <taxon>Fungi</taxon>
        <taxon>Dikarya</taxon>
        <taxon>Ascomycota</taxon>
        <taxon>Pezizomycotina</taxon>
        <taxon>Sordariomycetes</taxon>
        <taxon>Sordariomycetidae</taxon>
        <taxon>Sordariales</taxon>
        <taxon>Diplogelasinosporaceae</taxon>
        <taxon>Diplogelasinospora</taxon>
    </lineage>
</organism>
<protein>
    <submittedName>
        <fullName evidence="2">Uncharacterized protein</fullName>
    </submittedName>
</protein>
<proteinExistence type="predicted"/>
<reference evidence="3" key="1">
    <citation type="journal article" date="2023" name="Mol. Phylogenet. Evol.">
        <title>Genome-scale phylogeny and comparative genomics of the fungal order Sordariales.</title>
        <authorList>
            <person name="Hensen N."/>
            <person name="Bonometti L."/>
            <person name="Westerberg I."/>
            <person name="Brannstrom I.O."/>
            <person name="Guillou S."/>
            <person name="Cros-Aarteil S."/>
            <person name="Calhoun S."/>
            <person name="Haridas S."/>
            <person name="Kuo A."/>
            <person name="Mondo S."/>
            <person name="Pangilinan J."/>
            <person name="Riley R."/>
            <person name="LaButti K."/>
            <person name="Andreopoulos B."/>
            <person name="Lipzen A."/>
            <person name="Chen C."/>
            <person name="Yan M."/>
            <person name="Daum C."/>
            <person name="Ng V."/>
            <person name="Clum A."/>
            <person name="Steindorff A."/>
            <person name="Ohm R.A."/>
            <person name="Martin F."/>
            <person name="Silar P."/>
            <person name="Natvig D.O."/>
            <person name="Lalanne C."/>
            <person name="Gautier V."/>
            <person name="Ament-Velasquez S.L."/>
            <person name="Kruys A."/>
            <person name="Hutchinson M.I."/>
            <person name="Powell A.J."/>
            <person name="Barry K."/>
            <person name="Miller A.N."/>
            <person name="Grigoriev I.V."/>
            <person name="Debuchy R."/>
            <person name="Gladieux P."/>
            <person name="Hiltunen Thoren M."/>
            <person name="Johannesson H."/>
        </authorList>
    </citation>
    <scope>NUCLEOTIDE SEQUENCE [LARGE SCALE GENOMIC DNA]</scope>
    <source>
        <strain evidence="3">CBS 340.73</strain>
    </source>
</reference>
<name>A0AAN6S5G9_9PEZI</name>
<dbReference type="AlphaFoldDB" id="A0AAN6S5G9"/>
<dbReference type="Proteomes" id="UP001303473">
    <property type="component" value="Unassembled WGS sequence"/>
</dbReference>
<feature type="region of interest" description="Disordered" evidence="1">
    <location>
        <begin position="43"/>
        <end position="106"/>
    </location>
</feature>
<keyword evidence="3" id="KW-1185">Reference proteome</keyword>
<accession>A0AAN6S5G9</accession>
<sequence>MDAEHQPTKKLFDAVMTFRRLEREHVSSLEQNLQGLNLTRTSRVSPATATVSQNTLDARSSGSKKPCSATPSPSFPSARALSPPFSTSLSTCPTNTAAAFSSNAKT</sequence>